<dbReference type="PaxDb" id="2903-EOD22655"/>
<reference evidence="5" key="1">
    <citation type="journal article" date="2013" name="Nature">
        <title>Pan genome of the phytoplankton Emiliania underpins its global distribution.</title>
        <authorList>
            <person name="Read B.A."/>
            <person name="Kegel J."/>
            <person name="Klute M.J."/>
            <person name="Kuo A."/>
            <person name="Lefebvre S.C."/>
            <person name="Maumus F."/>
            <person name="Mayer C."/>
            <person name="Miller J."/>
            <person name="Monier A."/>
            <person name="Salamov A."/>
            <person name="Young J."/>
            <person name="Aguilar M."/>
            <person name="Claverie J.M."/>
            <person name="Frickenhaus S."/>
            <person name="Gonzalez K."/>
            <person name="Herman E.K."/>
            <person name="Lin Y.C."/>
            <person name="Napier J."/>
            <person name="Ogata H."/>
            <person name="Sarno A.F."/>
            <person name="Shmutz J."/>
            <person name="Schroeder D."/>
            <person name="de Vargas C."/>
            <person name="Verret F."/>
            <person name="von Dassow P."/>
            <person name="Valentin K."/>
            <person name="Van de Peer Y."/>
            <person name="Wheeler G."/>
            <person name="Dacks J.B."/>
            <person name="Delwiche C.F."/>
            <person name="Dyhrman S.T."/>
            <person name="Glockner G."/>
            <person name="John U."/>
            <person name="Richards T."/>
            <person name="Worden A.Z."/>
            <person name="Zhang X."/>
            <person name="Grigoriev I.V."/>
            <person name="Allen A.E."/>
            <person name="Bidle K."/>
            <person name="Borodovsky M."/>
            <person name="Bowler C."/>
            <person name="Brownlee C."/>
            <person name="Cock J.M."/>
            <person name="Elias M."/>
            <person name="Gladyshev V.N."/>
            <person name="Groth M."/>
            <person name="Guda C."/>
            <person name="Hadaegh A."/>
            <person name="Iglesias-Rodriguez M.D."/>
            <person name="Jenkins J."/>
            <person name="Jones B.M."/>
            <person name="Lawson T."/>
            <person name="Leese F."/>
            <person name="Lindquist E."/>
            <person name="Lobanov A."/>
            <person name="Lomsadze A."/>
            <person name="Malik S.B."/>
            <person name="Marsh M.E."/>
            <person name="Mackinder L."/>
            <person name="Mock T."/>
            <person name="Mueller-Roeber B."/>
            <person name="Pagarete A."/>
            <person name="Parker M."/>
            <person name="Probert I."/>
            <person name="Quesneville H."/>
            <person name="Raines C."/>
            <person name="Rensing S.A."/>
            <person name="Riano-Pachon D.M."/>
            <person name="Richier S."/>
            <person name="Rokitta S."/>
            <person name="Shiraiwa Y."/>
            <person name="Soanes D.M."/>
            <person name="van der Giezen M."/>
            <person name="Wahlund T.M."/>
            <person name="Williams B."/>
            <person name="Wilson W."/>
            <person name="Wolfe G."/>
            <person name="Wurch L.L."/>
        </authorList>
    </citation>
    <scope>NUCLEOTIDE SEQUENCE</scope>
</reference>
<feature type="compositionally biased region" description="Low complexity" evidence="2">
    <location>
        <begin position="298"/>
        <end position="332"/>
    </location>
</feature>
<evidence type="ECO:0000256" key="1">
    <source>
        <dbReference type="ARBA" id="ARBA00022737"/>
    </source>
</evidence>
<dbReference type="InterPro" id="IPR036116">
    <property type="entry name" value="FN3_sf"/>
</dbReference>
<dbReference type="SMART" id="SM00060">
    <property type="entry name" value="FN3"/>
    <property type="match status" value="2"/>
</dbReference>
<accession>A0A0D3JGM0</accession>
<dbReference type="Gene3D" id="2.60.40.10">
    <property type="entry name" value="Immunoglobulins"/>
    <property type="match status" value="2"/>
</dbReference>
<name>A0A0D3JGM0_EMIH1</name>
<feature type="domain" description="Fibronectin type-III" evidence="3">
    <location>
        <begin position="90"/>
        <end position="199"/>
    </location>
</feature>
<keyword evidence="5" id="KW-1185">Reference proteome</keyword>
<dbReference type="PANTHER" id="PTHR13817">
    <property type="entry name" value="TITIN"/>
    <property type="match status" value="1"/>
</dbReference>
<dbReference type="PROSITE" id="PS50853">
    <property type="entry name" value="FN3"/>
    <property type="match status" value="2"/>
</dbReference>
<organism evidence="4 5">
    <name type="scientific">Emiliania huxleyi (strain CCMP1516)</name>
    <dbReference type="NCBI Taxonomy" id="280463"/>
    <lineage>
        <taxon>Eukaryota</taxon>
        <taxon>Haptista</taxon>
        <taxon>Haptophyta</taxon>
        <taxon>Prymnesiophyceae</taxon>
        <taxon>Isochrysidales</taxon>
        <taxon>Noelaerhabdaceae</taxon>
        <taxon>Emiliania</taxon>
    </lineage>
</organism>
<dbReference type="EnsemblProtists" id="EOD22655">
    <property type="protein sequence ID" value="EOD22655"/>
    <property type="gene ID" value="EMIHUDRAFT_368284"/>
</dbReference>
<dbReference type="PANTHER" id="PTHR13817:SF166">
    <property type="entry name" value="NEURONAL IGCAM-RELATED"/>
    <property type="match status" value="1"/>
</dbReference>
<evidence type="ECO:0000259" key="3">
    <source>
        <dbReference type="PROSITE" id="PS50853"/>
    </source>
</evidence>
<dbReference type="InterPro" id="IPR003961">
    <property type="entry name" value="FN3_dom"/>
</dbReference>
<feature type="domain" description="Fibronectin type-III" evidence="3">
    <location>
        <begin position="205"/>
        <end position="309"/>
    </location>
</feature>
<dbReference type="AlphaFoldDB" id="A0A0D3JGM0"/>
<protein>
    <recommendedName>
        <fullName evidence="3">Fibronectin type-III domain-containing protein</fullName>
    </recommendedName>
</protein>
<keyword evidence="1" id="KW-0677">Repeat</keyword>
<dbReference type="KEGG" id="ehx:EMIHUDRAFT_368284"/>
<dbReference type="GeneID" id="17268199"/>
<dbReference type="InterPro" id="IPR013783">
    <property type="entry name" value="Ig-like_fold"/>
</dbReference>
<feature type="region of interest" description="Disordered" evidence="2">
    <location>
        <begin position="297"/>
        <end position="374"/>
    </location>
</feature>
<dbReference type="SUPFAM" id="SSF49265">
    <property type="entry name" value="Fibronectin type III"/>
    <property type="match status" value="2"/>
</dbReference>
<dbReference type="HOGENOM" id="CLU_741011_0_0_1"/>
<dbReference type="RefSeq" id="XP_005775084.1">
    <property type="nucleotide sequence ID" value="XM_005775027.1"/>
</dbReference>
<feature type="compositionally biased region" description="Basic and acidic residues" evidence="2">
    <location>
        <begin position="338"/>
        <end position="353"/>
    </location>
</feature>
<dbReference type="InterPro" id="IPR050964">
    <property type="entry name" value="Striated_Muscle_Regulatory"/>
</dbReference>
<dbReference type="Proteomes" id="UP000013827">
    <property type="component" value="Unassembled WGS sequence"/>
</dbReference>
<proteinExistence type="predicted"/>
<dbReference type="STRING" id="2903.R1E7D2"/>
<evidence type="ECO:0000313" key="5">
    <source>
        <dbReference type="Proteomes" id="UP000013827"/>
    </source>
</evidence>
<sequence>VAKPQSFAAVSLRAEGSSRWLRVDAVSGKLDQPDALPLPLKTTSCVVKGVDPKATYVARVRLGNQSGWGPDSPARKSLTLASLLPTAPSAPAAPLLEAVDKTSLRVHFSPPPVRPGAPAHESVTVHVKAGDGAWQAVDATSSTLISSNGSGTAHWADSRVALVKGLAEGLSYRAQVNVKNACGWGAFSPVSEPLTLGAAAFKPIASAAPLLEAVDSTSLRVHFSPPPVRPGAPAHESVTVYVGVGGAWQTVDAASSTLKPGVAFRAGVGFALVKGLSEGVTYRAKVSVRNIHGWGAHSPSSEPLQLPEPASPVSGPASSVSGPVSGPASPEVEVTGSKSREERDAELRKRSVDVDAEVVDLDAPRYPKRSKKES</sequence>
<reference evidence="4" key="2">
    <citation type="submission" date="2024-10" db="UniProtKB">
        <authorList>
            <consortium name="EnsemblProtists"/>
        </authorList>
    </citation>
    <scope>IDENTIFICATION</scope>
</reference>
<dbReference type="CDD" id="cd00063">
    <property type="entry name" value="FN3"/>
    <property type="match status" value="3"/>
</dbReference>
<evidence type="ECO:0000313" key="4">
    <source>
        <dbReference type="EnsemblProtists" id="EOD22655"/>
    </source>
</evidence>
<evidence type="ECO:0000256" key="2">
    <source>
        <dbReference type="SAM" id="MobiDB-lite"/>
    </source>
</evidence>